<organism evidence="2 3">
    <name type="scientific">Thelephora terrestris</name>
    <dbReference type="NCBI Taxonomy" id="56493"/>
    <lineage>
        <taxon>Eukaryota</taxon>
        <taxon>Fungi</taxon>
        <taxon>Dikarya</taxon>
        <taxon>Basidiomycota</taxon>
        <taxon>Agaricomycotina</taxon>
        <taxon>Agaricomycetes</taxon>
        <taxon>Thelephorales</taxon>
        <taxon>Thelephoraceae</taxon>
        <taxon>Thelephora</taxon>
    </lineage>
</organism>
<feature type="region of interest" description="Disordered" evidence="1">
    <location>
        <begin position="1"/>
        <end position="55"/>
    </location>
</feature>
<name>A0A9P6L3I0_9AGAM</name>
<dbReference type="EMBL" id="WIUZ02000015">
    <property type="protein sequence ID" value="KAF9780714.1"/>
    <property type="molecule type" value="Genomic_DNA"/>
</dbReference>
<comment type="caution">
    <text evidence="2">The sequence shown here is derived from an EMBL/GenBank/DDBJ whole genome shotgun (WGS) entry which is preliminary data.</text>
</comment>
<protein>
    <submittedName>
        <fullName evidence="2">Uncharacterized protein</fullName>
    </submittedName>
</protein>
<proteinExistence type="predicted"/>
<evidence type="ECO:0000313" key="2">
    <source>
        <dbReference type="EMBL" id="KAF9780714.1"/>
    </source>
</evidence>
<accession>A0A9P6L3I0</accession>
<dbReference type="Proteomes" id="UP000736335">
    <property type="component" value="Unassembled WGS sequence"/>
</dbReference>
<evidence type="ECO:0000313" key="3">
    <source>
        <dbReference type="Proteomes" id="UP000736335"/>
    </source>
</evidence>
<gene>
    <name evidence="2" type="ORF">BJ322DRAFT_1023450</name>
</gene>
<reference evidence="2" key="1">
    <citation type="journal article" date="2020" name="Nat. Commun.">
        <title>Large-scale genome sequencing of mycorrhizal fungi provides insights into the early evolution of symbiotic traits.</title>
        <authorList>
            <person name="Miyauchi S."/>
            <person name="Kiss E."/>
            <person name="Kuo A."/>
            <person name="Drula E."/>
            <person name="Kohler A."/>
            <person name="Sanchez-Garcia M."/>
            <person name="Morin E."/>
            <person name="Andreopoulos B."/>
            <person name="Barry K.W."/>
            <person name="Bonito G."/>
            <person name="Buee M."/>
            <person name="Carver A."/>
            <person name="Chen C."/>
            <person name="Cichocki N."/>
            <person name="Clum A."/>
            <person name="Culley D."/>
            <person name="Crous P.W."/>
            <person name="Fauchery L."/>
            <person name="Girlanda M."/>
            <person name="Hayes R.D."/>
            <person name="Keri Z."/>
            <person name="LaButti K."/>
            <person name="Lipzen A."/>
            <person name="Lombard V."/>
            <person name="Magnuson J."/>
            <person name="Maillard F."/>
            <person name="Murat C."/>
            <person name="Nolan M."/>
            <person name="Ohm R.A."/>
            <person name="Pangilinan J."/>
            <person name="Pereira M.F."/>
            <person name="Perotto S."/>
            <person name="Peter M."/>
            <person name="Pfister S."/>
            <person name="Riley R."/>
            <person name="Sitrit Y."/>
            <person name="Stielow J.B."/>
            <person name="Szollosi G."/>
            <person name="Zifcakova L."/>
            <person name="Stursova M."/>
            <person name="Spatafora J.W."/>
            <person name="Tedersoo L."/>
            <person name="Vaario L.M."/>
            <person name="Yamada A."/>
            <person name="Yan M."/>
            <person name="Wang P."/>
            <person name="Xu J."/>
            <person name="Bruns T."/>
            <person name="Baldrian P."/>
            <person name="Vilgalys R."/>
            <person name="Dunand C."/>
            <person name="Henrissat B."/>
            <person name="Grigoriev I.V."/>
            <person name="Hibbett D."/>
            <person name="Nagy L.G."/>
            <person name="Martin F.M."/>
        </authorList>
    </citation>
    <scope>NUCLEOTIDE SEQUENCE</scope>
    <source>
        <strain evidence="2">UH-Tt-Lm1</strain>
    </source>
</reference>
<evidence type="ECO:0000256" key="1">
    <source>
        <dbReference type="SAM" id="MobiDB-lite"/>
    </source>
</evidence>
<sequence>MSSSLPHHSEPSDHPTFLSAGTESPLGAVKVNGSKVVDVNPGGATPSPLPQTHTPPTSIYSLTTSPSCYVCNTKRWDFVSIKVPRLSPDPVTGLTSNLVVPYPSAEAIDFTKERNTFTGSVTPEVPNSNPIAVFRHLVLRLWNDWATAALTTVTHIVGQTTLLGFTELIEWVKIGQTTSFSGERKAMGCGGFLTFIPTAIVRS</sequence>
<keyword evidence="3" id="KW-1185">Reference proteome</keyword>
<dbReference type="AlphaFoldDB" id="A0A9P6L3I0"/>
<reference evidence="2" key="2">
    <citation type="submission" date="2020-11" db="EMBL/GenBank/DDBJ databases">
        <authorList>
            <consortium name="DOE Joint Genome Institute"/>
            <person name="Kuo A."/>
            <person name="Miyauchi S."/>
            <person name="Kiss E."/>
            <person name="Drula E."/>
            <person name="Kohler A."/>
            <person name="Sanchez-Garcia M."/>
            <person name="Andreopoulos B."/>
            <person name="Barry K.W."/>
            <person name="Bonito G."/>
            <person name="Buee M."/>
            <person name="Carver A."/>
            <person name="Chen C."/>
            <person name="Cichocki N."/>
            <person name="Clum A."/>
            <person name="Culley D."/>
            <person name="Crous P.W."/>
            <person name="Fauchery L."/>
            <person name="Girlanda M."/>
            <person name="Hayes R."/>
            <person name="Keri Z."/>
            <person name="Labutti K."/>
            <person name="Lipzen A."/>
            <person name="Lombard V."/>
            <person name="Magnuson J."/>
            <person name="Maillard F."/>
            <person name="Morin E."/>
            <person name="Murat C."/>
            <person name="Nolan M."/>
            <person name="Ohm R."/>
            <person name="Pangilinan J."/>
            <person name="Pereira M."/>
            <person name="Perotto S."/>
            <person name="Peter M."/>
            <person name="Riley R."/>
            <person name="Sitrit Y."/>
            <person name="Stielow B."/>
            <person name="Szollosi G."/>
            <person name="Zifcakova L."/>
            <person name="Stursova M."/>
            <person name="Spatafora J.W."/>
            <person name="Tedersoo L."/>
            <person name="Vaario L.-M."/>
            <person name="Yamada A."/>
            <person name="Yan M."/>
            <person name="Wang P."/>
            <person name="Xu J."/>
            <person name="Bruns T."/>
            <person name="Baldrian P."/>
            <person name="Vilgalys R."/>
            <person name="Henrissat B."/>
            <person name="Grigoriev I.V."/>
            <person name="Hibbett D."/>
            <person name="Nagy L.G."/>
            <person name="Martin F.M."/>
        </authorList>
    </citation>
    <scope>NUCLEOTIDE SEQUENCE</scope>
    <source>
        <strain evidence="2">UH-Tt-Lm1</strain>
    </source>
</reference>